<dbReference type="EMBL" id="CP056117">
    <property type="protein sequence ID" value="QKZ98820.1"/>
    <property type="molecule type" value="Genomic_DNA"/>
</dbReference>
<feature type="compositionally biased region" description="Basic and acidic residues" evidence="1">
    <location>
        <begin position="314"/>
        <end position="325"/>
    </location>
</feature>
<organism evidence="3 4">
    <name type="scientific">Enterobacter cloacae</name>
    <dbReference type="NCBI Taxonomy" id="550"/>
    <lineage>
        <taxon>Bacteria</taxon>
        <taxon>Pseudomonadati</taxon>
        <taxon>Pseudomonadota</taxon>
        <taxon>Gammaproteobacteria</taxon>
        <taxon>Enterobacterales</taxon>
        <taxon>Enterobacteriaceae</taxon>
        <taxon>Enterobacter</taxon>
        <taxon>Enterobacter cloacae complex</taxon>
    </lineage>
</organism>
<dbReference type="Pfam" id="PF02510">
    <property type="entry name" value="SPAN"/>
    <property type="match status" value="1"/>
</dbReference>
<feature type="compositionally biased region" description="Basic and acidic residues" evidence="1">
    <location>
        <begin position="179"/>
        <end position="195"/>
    </location>
</feature>
<evidence type="ECO:0000313" key="4">
    <source>
        <dbReference type="Proteomes" id="UP000509421"/>
    </source>
</evidence>
<reference evidence="3 4" key="1">
    <citation type="submission" date="2020-06" db="EMBL/GenBank/DDBJ databases">
        <title>Long-read sequencing of DSM26481-BlokeschLab.</title>
        <authorList>
            <person name="Blokesch M."/>
        </authorList>
    </citation>
    <scope>NUCLEOTIDE SEQUENCE [LARGE SCALE GENOMIC DNA]</scope>
    <source>
        <strain evidence="3 4">DSM 26481</strain>
    </source>
</reference>
<gene>
    <name evidence="3" type="ORF">HWQ14_14630</name>
</gene>
<name>A0A7H8UG44_ENTCL</name>
<dbReference type="InterPro" id="IPR056746">
    <property type="entry name" value="SPAN_dom"/>
</dbReference>
<proteinExistence type="predicted"/>
<evidence type="ECO:0000313" key="3">
    <source>
        <dbReference type="EMBL" id="QKZ98820.1"/>
    </source>
</evidence>
<protein>
    <recommendedName>
        <fullName evidence="2">Surface presentation of antigen domain-containing protein</fullName>
    </recommendedName>
</protein>
<feature type="region of interest" description="Disordered" evidence="1">
    <location>
        <begin position="297"/>
        <end position="334"/>
    </location>
</feature>
<evidence type="ECO:0000259" key="2">
    <source>
        <dbReference type="Pfam" id="PF02510"/>
    </source>
</evidence>
<dbReference type="Proteomes" id="UP000509421">
    <property type="component" value="Chromosome"/>
</dbReference>
<dbReference type="AlphaFoldDB" id="A0A7H8UG44"/>
<feature type="region of interest" description="Disordered" evidence="1">
    <location>
        <begin position="176"/>
        <end position="195"/>
    </location>
</feature>
<sequence>MVEKVSKVNVNTALASGSVSDDSVLLEWVDKKKKQNRLDEQPSSAALTAQMLVQVLNGALTGGGWQQKENKAANPAAVPEPVRQVSRSDEGQRHKVMLAASARTEATLIKPLATGDRPLSTADRPVAAADSMKESVSPPRASIAPVRQADARAISQPVAVEAAGGETTVISQPLTARVTKSEDASRHSESSLQCKDELNEERPILAPGKAVDFRTNVQSERQGQTKAVPATLQQLKSQVNAATAAPSAKEAQTLEVDYSFQRWSGDHSVKVTIPAQALREGNMTLLPSDARAADALSRNLGALAGHSPELLQPRQERHEQQKREQQPQQDEEQE</sequence>
<accession>A0A7H8UG44</accession>
<evidence type="ECO:0000256" key="1">
    <source>
        <dbReference type="SAM" id="MobiDB-lite"/>
    </source>
</evidence>
<dbReference type="RefSeq" id="WP_176610109.1">
    <property type="nucleotide sequence ID" value="NZ_CP056117.1"/>
</dbReference>
<feature type="domain" description="Surface presentation of antigen" evidence="2">
    <location>
        <begin position="251"/>
        <end position="333"/>
    </location>
</feature>